<dbReference type="Proteomes" id="UP001500902">
    <property type="component" value="Unassembled WGS sequence"/>
</dbReference>
<keyword evidence="2" id="KW-1185">Reference proteome</keyword>
<evidence type="ECO:0000313" key="2">
    <source>
        <dbReference type="Proteomes" id="UP001500902"/>
    </source>
</evidence>
<accession>A0ABP7AYH3</accession>
<gene>
    <name evidence="1" type="ORF">GCM10022224_001140</name>
</gene>
<sequence length="58" mass="6620">MPYELTYDRDGSSEWAEFPRREDAETFAEWLSESGASSVEIVEVDQETSALSEESVDR</sequence>
<protein>
    <submittedName>
        <fullName evidence="1">Uncharacterized protein</fullName>
    </submittedName>
</protein>
<evidence type="ECO:0000313" key="1">
    <source>
        <dbReference type="EMBL" id="GAA3642593.1"/>
    </source>
</evidence>
<dbReference type="RefSeq" id="WP_344871756.1">
    <property type="nucleotide sequence ID" value="NZ_BAAAZP010000003.1"/>
</dbReference>
<dbReference type="EMBL" id="BAAAZP010000003">
    <property type="protein sequence ID" value="GAA3642593.1"/>
    <property type="molecule type" value="Genomic_DNA"/>
</dbReference>
<name>A0ABP7AYH3_9ACTN</name>
<comment type="caution">
    <text evidence="1">The sequence shown here is derived from an EMBL/GenBank/DDBJ whole genome shotgun (WGS) entry which is preliminary data.</text>
</comment>
<organism evidence="1 2">
    <name type="scientific">Nonomuraea antimicrobica</name>
    <dbReference type="NCBI Taxonomy" id="561173"/>
    <lineage>
        <taxon>Bacteria</taxon>
        <taxon>Bacillati</taxon>
        <taxon>Actinomycetota</taxon>
        <taxon>Actinomycetes</taxon>
        <taxon>Streptosporangiales</taxon>
        <taxon>Streptosporangiaceae</taxon>
        <taxon>Nonomuraea</taxon>
    </lineage>
</organism>
<proteinExistence type="predicted"/>
<reference evidence="2" key="1">
    <citation type="journal article" date="2019" name="Int. J. Syst. Evol. Microbiol.">
        <title>The Global Catalogue of Microorganisms (GCM) 10K type strain sequencing project: providing services to taxonomists for standard genome sequencing and annotation.</title>
        <authorList>
            <consortium name="The Broad Institute Genomics Platform"/>
            <consortium name="The Broad Institute Genome Sequencing Center for Infectious Disease"/>
            <person name="Wu L."/>
            <person name="Ma J."/>
        </authorList>
    </citation>
    <scope>NUCLEOTIDE SEQUENCE [LARGE SCALE GENOMIC DNA]</scope>
    <source>
        <strain evidence="2">JCM 16904</strain>
    </source>
</reference>